<feature type="transmembrane region" description="Helical" evidence="1">
    <location>
        <begin position="35"/>
        <end position="55"/>
    </location>
</feature>
<evidence type="ECO:0000313" key="2">
    <source>
        <dbReference type="EMBL" id="MBB5697259.1"/>
    </source>
</evidence>
<organism evidence="2 3">
    <name type="scientific">Sphingomonas yantingensis</name>
    <dbReference type="NCBI Taxonomy" id="1241761"/>
    <lineage>
        <taxon>Bacteria</taxon>
        <taxon>Pseudomonadati</taxon>
        <taxon>Pseudomonadota</taxon>
        <taxon>Alphaproteobacteria</taxon>
        <taxon>Sphingomonadales</taxon>
        <taxon>Sphingomonadaceae</taxon>
        <taxon>Sphingomonas</taxon>
    </lineage>
</organism>
<evidence type="ECO:0000256" key="1">
    <source>
        <dbReference type="SAM" id="Phobius"/>
    </source>
</evidence>
<dbReference type="Proteomes" id="UP000557739">
    <property type="component" value="Unassembled WGS sequence"/>
</dbReference>
<keyword evidence="3" id="KW-1185">Reference proteome</keyword>
<keyword evidence="1" id="KW-0812">Transmembrane</keyword>
<protein>
    <submittedName>
        <fullName evidence="2">Uncharacterized protein</fullName>
    </submittedName>
</protein>
<dbReference type="PROSITE" id="PS51257">
    <property type="entry name" value="PROKAR_LIPOPROTEIN"/>
    <property type="match status" value="1"/>
</dbReference>
<proteinExistence type="predicted"/>
<keyword evidence="1" id="KW-0472">Membrane</keyword>
<reference evidence="2 3" key="1">
    <citation type="submission" date="2020-08" db="EMBL/GenBank/DDBJ databases">
        <title>Genomic Encyclopedia of Type Strains, Phase IV (KMG-IV): sequencing the most valuable type-strain genomes for metagenomic binning, comparative biology and taxonomic classification.</title>
        <authorList>
            <person name="Goeker M."/>
        </authorList>
    </citation>
    <scope>NUCLEOTIDE SEQUENCE [LARGE SCALE GENOMIC DNA]</scope>
    <source>
        <strain evidence="2 3">DSM 27244</strain>
    </source>
</reference>
<evidence type="ECO:0000313" key="3">
    <source>
        <dbReference type="Proteomes" id="UP000557739"/>
    </source>
</evidence>
<sequence>MTRRDRRWRIAGLALASTGCLGRLCDHDGSSLTALWMAAAVAGIILALSGNRLLILMRAERHGHPAMAAAIHQRRRRRR</sequence>
<keyword evidence="1" id="KW-1133">Transmembrane helix</keyword>
<dbReference type="AlphaFoldDB" id="A0A7W9EGT1"/>
<accession>A0A7W9EGT1</accession>
<gene>
    <name evidence="2" type="ORF">FHR19_000584</name>
</gene>
<dbReference type="EMBL" id="JACIJJ010000001">
    <property type="protein sequence ID" value="MBB5697259.1"/>
    <property type="molecule type" value="Genomic_DNA"/>
</dbReference>
<name>A0A7W9EGT1_9SPHN</name>
<dbReference type="RefSeq" id="WP_184024081.1">
    <property type="nucleotide sequence ID" value="NZ_JACIJJ010000001.1"/>
</dbReference>
<comment type="caution">
    <text evidence="2">The sequence shown here is derived from an EMBL/GenBank/DDBJ whole genome shotgun (WGS) entry which is preliminary data.</text>
</comment>